<proteinExistence type="predicted"/>
<dbReference type="GeneID" id="54975098"/>
<keyword evidence="2" id="KW-1185">Reference proteome</keyword>
<sequence>MLKPLKVAFKAYREAARMIAAKHIGYIVWSAEYRAVHVAFTLKGAIEWQSCYDDAVIVAGQQVVRFA</sequence>
<dbReference type="RefSeq" id="YP_009785052.1">
    <property type="nucleotide sequence ID" value="NC_047751.1"/>
</dbReference>
<dbReference type="EMBL" id="KP343639">
    <property type="protein sequence ID" value="AJT60799.1"/>
    <property type="molecule type" value="Genomic_DNA"/>
</dbReference>
<protein>
    <submittedName>
        <fullName evidence="1">Uncharacterized protein</fullName>
    </submittedName>
</protein>
<name>A0A0U1ZDU0_9CAUD</name>
<reference evidence="1 2" key="1">
    <citation type="submission" date="2015-01" db="EMBL/GenBank/DDBJ databases">
        <title>Genomic characterization of bacteriophage ITL-1, lytic for Rasltonia solanacearum.</title>
        <authorList>
            <person name="Hernandez-Romano J."/>
            <person name="Martinez-Barnetche J."/>
            <person name="Tellez-Sosa J.M."/>
            <person name="Gomez-Barreto R.E."/>
            <person name="Teran-Leon I."/>
            <person name="Serrano-Plancarte R."/>
            <person name="Zavala-Padilla G."/>
            <person name="Estrada-Carrillo M."/>
        </authorList>
    </citation>
    <scope>NUCLEOTIDE SEQUENCE [LARGE SCALE GENOMIC DNA]</scope>
</reference>
<dbReference type="Proteomes" id="UP000223875">
    <property type="component" value="Segment"/>
</dbReference>
<evidence type="ECO:0000313" key="2">
    <source>
        <dbReference type="Proteomes" id="UP000223875"/>
    </source>
</evidence>
<organism evidence="1 2">
    <name type="scientific">Ralstonia phage phiITL-1</name>
    <dbReference type="NCBI Taxonomy" id="1597967"/>
    <lineage>
        <taxon>Viruses</taxon>
        <taxon>Duplodnaviria</taxon>
        <taxon>Heunggongvirae</taxon>
        <taxon>Uroviricota</taxon>
        <taxon>Caudoviricetes</taxon>
        <taxon>Autographivirales</taxon>
        <taxon>Autotranscriptaviridae</taxon>
        <taxon>Serkorvirus</taxon>
        <taxon>Serkorvirus ITL1</taxon>
    </lineage>
</organism>
<evidence type="ECO:0000313" key="1">
    <source>
        <dbReference type="EMBL" id="AJT60799.1"/>
    </source>
</evidence>
<dbReference type="KEGG" id="vg:54975098"/>
<accession>A0A0U1ZDU0</accession>